<dbReference type="OrthoDB" id="4007at2759"/>
<dbReference type="PANTHER" id="PTHR12184">
    <property type="entry name" value="UBIQUINOL-CYTOCHROME C REDUCTASE COMPLEX ASSEMBLY FACTOR 1 FAMILY MEMBER"/>
    <property type="match status" value="1"/>
</dbReference>
<dbReference type="InterPro" id="IPR007129">
    <property type="entry name" value="Ubiqinol_cyt_c_chaperone_CPB3"/>
</dbReference>
<dbReference type="Pfam" id="PF03981">
    <property type="entry name" value="Ubiq_cyt_C_chap"/>
    <property type="match status" value="1"/>
</dbReference>
<dbReference type="eggNOG" id="KOG2873">
    <property type="taxonomic scope" value="Eukaryota"/>
</dbReference>
<dbReference type="HOGENOM" id="CLU_051390_4_1_1"/>
<evidence type="ECO:0000313" key="4">
    <source>
        <dbReference type="Proteomes" id="UP000015104"/>
    </source>
</evidence>
<evidence type="ECO:0000313" key="3">
    <source>
        <dbReference type="EnsemblMetazoa" id="tetur09g00860.1"/>
    </source>
</evidence>
<dbReference type="AlphaFoldDB" id="T1KCX0"/>
<dbReference type="GO" id="GO:0034551">
    <property type="term" value="P:mitochondrial respiratory chain complex III assembly"/>
    <property type="evidence" value="ECO:0007669"/>
    <property type="project" value="TreeGrafter"/>
</dbReference>
<dbReference type="STRING" id="32264.T1KCX0"/>
<accession>T1KCX0</accession>
<dbReference type="EMBL" id="CAEY01002001">
    <property type="status" value="NOT_ANNOTATED_CDS"/>
    <property type="molecule type" value="Genomic_DNA"/>
</dbReference>
<dbReference type="PANTHER" id="PTHR12184:SF1">
    <property type="entry name" value="UBIQUINOL-CYTOCHROME-C REDUCTASE COMPLEX ASSEMBLY FACTOR 1"/>
    <property type="match status" value="1"/>
</dbReference>
<sequence>MYMSKYICRSIIKQIGSRGIHLTPIFQSEYDKLYTRPVARWTALDMIKEKFGLYRYNRARMQDSSVYMYLSISDDLPVLNFFKYCELPDTYFSWYLVTQLHVWMIMTQCSAAGSDGKYINQELVKRLWEDAHERMKKLGRFDVKTQNEVMKDLHGVFIASLFGYDEGLLSDDKVLAAALWRHYFSFSDVDPLILEMMVSYVRTQLKHISGLSSDYLLSRGRIVWKPFDPLIRKEDLPKLKVVQS</sequence>
<dbReference type="KEGG" id="tut:107363176"/>
<dbReference type="Proteomes" id="UP000015104">
    <property type="component" value="Unassembled WGS sequence"/>
</dbReference>
<evidence type="ECO:0000256" key="1">
    <source>
        <dbReference type="ARBA" id="ARBA00006407"/>
    </source>
</evidence>
<dbReference type="GO" id="GO:0005739">
    <property type="term" value="C:mitochondrion"/>
    <property type="evidence" value="ECO:0007669"/>
    <property type="project" value="TreeGrafter"/>
</dbReference>
<reference evidence="3" key="2">
    <citation type="submission" date="2015-06" db="UniProtKB">
        <authorList>
            <consortium name="EnsemblMetazoa"/>
        </authorList>
    </citation>
    <scope>IDENTIFICATION</scope>
</reference>
<name>T1KCX0_TETUR</name>
<comment type="similarity">
    <text evidence="1">Belongs to the CBP3 family.</text>
</comment>
<gene>
    <name evidence="3" type="primary">107363176</name>
</gene>
<proteinExistence type="inferred from homology"/>
<reference evidence="4" key="1">
    <citation type="submission" date="2011-08" db="EMBL/GenBank/DDBJ databases">
        <authorList>
            <person name="Rombauts S."/>
        </authorList>
    </citation>
    <scope>NUCLEOTIDE SEQUENCE</scope>
    <source>
        <strain evidence="4">London</strain>
    </source>
</reference>
<dbReference type="EnsemblMetazoa" id="tetur09g00860.1">
    <property type="protein sequence ID" value="tetur09g00860.1"/>
    <property type="gene ID" value="tetur09g00860"/>
</dbReference>
<organism evidence="3 4">
    <name type="scientific">Tetranychus urticae</name>
    <name type="common">Two-spotted spider mite</name>
    <dbReference type="NCBI Taxonomy" id="32264"/>
    <lineage>
        <taxon>Eukaryota</taxon>
        <taxon>Metazoa</taxon>
        <taxon>Ecdysozoa</taxon>
        <taxon>Arthropoda</taxon>
        <taxon>Chelicerata</taxon>
        <taxon>Arachnida</taxon>
        <taxon>Acari</taxon>
        <taxon>Acariformes</taxon>
        <taxon>Trombidiformes</taxon>
        <taxon>Prostigmata</taxon>
        <taxon>Eleutherengona</taxon>
        <taxon>Raphignathae</taxon>
        <taxon>Tetranychoidea</taxon>
        <taxon>Tetranychidae</taxon>
        <taxon>Tetranychus</taxon>
    </lineage>
</organism>
<dbReference type="OMA" id="TWFLITE"/>
<evidence type="ECO:0000259" key="2">
    <source>
        <dbReference type="Pfam" id="PF03981"/>
    </source>
</evidence>
<keyword evidence="4" id="KW-1185">Reference proteome</keyword>
<dbReference type="InterPro" id="IPR021150">
    <property type="entry name" value="Ubiq_cyt_c_chap"/>
</dbReference>
<protein>
    <recommendedName>
        <fullName evidence="2">Ubiquinol-cytochrome c chaperone domain-containing protein</fullName>
    </recommendedName>
</protein>
<feature type="domain" description="Ubiquinol-cytochrome c chaperone" evidence="2">
    <location>
        <begin position="84"/>
        <end position="219"/>
    </location>
</feature>